<feature type="domain" description="N-acetyltransferase" evidence="3">
    <location>
        <begin position="45"/>
        <end position="184"/>
    </location>
</feature>
<dbReference type="Gene3D" id="3.40.630.30">
    <property type="match status" value="1"/>
</dbReference>
<proteinExistence type="predicted"/>
<dbReference type="PANTHER" id="PTHR43800:SF1">
    <property type="entry name" value="PEPTIDYL-LYSINE N-ACETYLTRANSFERASE YJAB"/>
    <property type="match status" value="1"/>
</dbReference>
<dbReference type="GO" id="GO:0016747">
    <property type="term" value="F:acyltransferase activity, transferring groups other than amino-acyl groups"/>
    <property type="evidence" value="ECO:0007669"/>
    <property type="project" value="InterPro"/>
</dbReference>
<dbReference type="Proteomes" id="UP000001753">
    <property type="component" value="Chromosome"/>
</dbReference>
<dbReference type="EMBL" id="ACMP01000084">
    <property type="protein sequence ID" value="EEL69957.1"/>
    <property type="molecule type" value="Genomic_DNA"/>
</dbReference>
<protein>
    <submittedName>
        <fullName evidence="4">Acetyltransferase, GNAT</fullName>
    </submittedName>
</protein>
<keyword evidence="1 4" id="KW-0808">Transferase</keyword>
<keyword evidence="2" id="KW-0012">Acyltransferase</keyword>
<comment type="caution">
    <text evidence="4">The sequence shown here is derived from an EMBL/GenBank/DDBJ whole genome shotgun (WGS) entry which is preliminary data.</text>
</comment>
<evidence type="ECO:0000259" key="3">
    <source>
        <dbReference type="PROSITE" id="PS51186"/>
    </source>
</evidence>
<accession>C2XWH1</accession>
<sequence>MYGDTYIICKKEKNCQTYPQINYINISYLKEALLSMIHKLLPTSYEVATSILNVQIPAYKIEADFLNSTAIPRLYDTVNDIQNCDETFYGYFSENKLVGFISFIQEEELIDIHRLVVSPDFFQKGIATKLLLYIFNMFSSSMTYIVQTGKANTPALALYKKHSFIEVTDTTLPDGMILTQLKRQKTQNSLT</sequence>
<evidence type="ECO:0000256" key="2">
    <source>
        <dbReference type="ARBA" id="ARBA00023315"/>
    </source>
</evidence>
<organism evidence="4">
    <name type="scientific">Bacillus mycoides</name>
    <dbReference type="NCBI Taxonomy" id="1405"/>
    <lineage>
        <taxon>Bacteria</taxon>
        <taxon>Bacillati</taxon>
        <taxon>Bacillota</taxon>
        <taxon>Bacilli</taxon>
        <taxon>Bacillales</taxon>
        <taxon>Bacillaceae</taxon>
        <taxon>Bacillus</taxon>
        <taxon>Bacillus cereus group</taxon>
    </lineage>
</organism>
<dbReference type="HOGENOM" id="CLU_096795_0_1_9"/>
<gene>
    <name evidence="4" type="ORF">bcere0026_30480</name>
</gene>
<dbReference type="SUPFAM" id="SSF55729">
    <property type="entry name" value="Acyl-CoA N-acyltransferases (Nat)"/>
    <property type="match status" value="1"/>
</dbReference>
<dbReference type="InterPro" id="IPR000182">
    <property type="entry name" value="GNAT_dom"/>
</dbReference>
<dbReference type="PROSITE" id="PS51186">
    <property type="entry name" value="GNAT"/>
    <property type="match status" value="1"/>
</dbReference>
<evidence type="ECO:0000313" key="4">
    <source>
        <dbReference type="EMBL" id="EEL69957.1"/>
    </source>
</evidence>
<dbReference type="PANTHER" id="PTHR43800">
    <property type="entry name" value="PEPTIDYL-LYSINE N-ACETYLTRANSFERASE YJAB"/>
    <property type="match status" value="1"/>
</dbReference>
<dbReference type="AlphaFoldDB" id="C2XWH1"/>
<name>C2XWH1_BACMY</name>
<reference evidence="4" key="1">
    <citation type="journal article" date="2012" name="Genome Res.">
        <title>Genomic characterization of the Bacillus cereus sensu lato species: Backdrop to the evolution of Bacillus anthracis.</title>
        <authorList>
            <person name="Zwick M.E."/>
            <person name="Joseph S.J."/>
            <person name="Didelot X."/>
            <person name="Chen P.E."/>
            <person name="Bishop-Lilly K.A."/>
            <person name="Stewart A.C."/>
            <person name="Willner K."/>
            <person name="Nolan N."/>
            <person name="Lentz S."/>
            <person name="Thomason M.K."/>
            <person name="Sozhamannan S."/>
            <person name="Mateczun A.J."/>
            <person name="Du L."/>
            <person name="Read T.D."/>
        </authorList>
    </citation>
    <scope>NUCLEOTIDE SEQUENCE [LARGE SCALE GENOMIC DNA]</scope>
    <source>
        <strain evidence="4">AH603</strain>
    </source>
</reference>
<dbReference type="CDD" id="cd04301">
    <property type="entry name" value="NAT_SF"/>
    <property type="match status" value="1"/>
</dbReference>
<evidence type="ECO:0000256" key="1">
    <source>
        <dbReference type="ARBA" id="ARBA00022679"/>
    </source>
</evidence>
<dbReference type="Pfam" id="PF00583">
    <property type="entry name" value="Acetyltransf_1"/>
    <property type="match status" value="1"/>
</dbReference>
<dbReference type="InterPro" id="IPR016181">
    <property type="entry name" value="Acyl_CoA_acyltransferase"/>
</dbReference>